<gene>
    <name evidence="1" type="ORF">LCER1_G002763</name>
</gene>
<dbReference type="AlphaFoldDB" id="A0A7D8YNB7"/>
<evidence type="ECO:0000313" key="1">
    <source>
        <dbReference type="EMBL" id="TVY55706.1"/>
    </source>
</evidence>
<keyword evidence="2" id="KW-1185">Reference proteome</keyword>
<protein>
    <submittedName>
        <fullName evidence="1">Uncharacterized protein</fullName>
    </submittedName>
</protein>
<organism evidence="1 2">
    <name type="scientific">Lachnellula cervina</name>
    <dbReference type="NCBI Taxonomy" id="1316786"/>
    <lineage>
        <taxon>Eukaryota</taxon>
        <taxon>Fungi</taxon>
        <taxon>Dikarya</taxon>
        <taxon>Ascomycota</taxon>
        <taxon>Pezizomycotina</taxon>
        <taxon>Leotiomycetes</taxon>
        <taxon>Helotiales</taxon>
        <taxon>Lachnaceae</taxon>
        <taxon>Lachnellula</taxon>
    </lineage>
</organism>
<dbReference type="OrthoDB" id="3456898at2759"/>
<reference evidence="1 2" key="1">
    <citation type="submission" date="2018-05" db="EMBL/GenBank/DDBJ databases">
        <title>Whole genome sequencing for identification of molecular markers to develop diagnostic detection tools for the regulated plant pathogen Lachnellula willkommii.</title>
        <authorList>
            <person name="Giroux E."/>
            <person name="Bilodeau G."/>
        </authorList>
    </citation>
    <scope>NUCLEOTIDE SEQUENCE [LARGE SCALE GENOMIC DNA]</scope>
    <source>
        <strain evidence="1 2">CBS 625.97</strain>
    </source>
</reference>
<sequence>MPASQNQQLTNKPKLFIRLKMSSNFIFQSFKTAFRPRDRGAPPPYDGKAKVPHLDDRTLNVDELHREVHALCHGQAIVYNNLDTPSQHPPITAEDTPQWEWTKAECQEWFFALLTTKLGYTAIDADAMAAKLDGFGPNIYMRTSGTWGKLLGNEEEGLGVYVWVLESRDWEGAVPEGILLRHGGQVAR</sequence>
<evidence type="ECO:0000313" key="2">
    <source>
        <dbReference type="Proteomes" id="UP000481288"/>
    </source>
</evidence>
<accession>A0A7D8YNB7</accession>
<dbReference type="Proteomes" id="UP000481288">
    <property type="component" value="Unassembled WGS sequence"/>
</dbReference>
<proteinExistence type="predicted"/>
<dbReference type="EMBL" id="QGMG01000215">
    <property type="protein sequence ID" value="TVY55706.1"/>
    <property type="molecule type" value="Genomic_DNA"/>
</dbReference>
<name>A0A7D8YNB7_9HELO</name>
<comment type="caution">
    <text evidence="1">The sequence shown here is derived from an EMBL/GenBank/DDBJ whole genome shotgun (WGS) entry which is preliminary data.</text>
</comment>